<evidence type="ECO:0000313" key="3">
    <source>
        <dbReference type="Proteomes" id="UP000467700"/>
    </source>
</evidence>
<proteinExistence type="predicted"/>
<keyword evidence="3" id="KW-1185">Reference proteome</keyword>
<feature type="region of interest" description="Disordered" evidence="1">
    <location>
        <begin position="1"/>
        <end position="31"/>
    </location>
</feature>
<name>A0A8S0W1N7_CYCAE</name>
<dbReference type="AlphaFoldDB" id="A0A8S0W1N7"/>
<gene>
    <name evidence="2" type="ORF">AAE3_LOCUS8705</name>
</gene>
<evidence type="ECO:0000313" key="2">
    <source>
        <dbReference type="EMBL" id="CAA7266575.1"/>
    </source>
</evidence>
<dbReference type="EMBL" id="CACVBS010000055">
    <property type="protein sequence ID" value="CAA7266575.1"/>
    <property type="molecule type" value="Genomic_DNA"/>
</dbReference>
<feature type="compositionally biased region" description="Acidic residues" evidence="1">
    <location>
        <begin position="1"/>
        <end position="11"/>
    </location>
</feature>
<protein>
    <submittedName>
        <fullName evidence="2">Uncharacterized protein</fullName>
    </submittedName>
</protein>
<evidence type="ECO:0000256" key="1">
    <source>
        <dbReference type="SAM" id="MobiDB-lite"/>
    </source>
</evidence>
<dbReference type="Proteomes" id="UP000467700">
    <property type="component" value="Unassembled WGS sequence"/>
</dbReference>
<reference evidence="2 3" key="1">
    <citation type="submission" date="2020-01" db="EMBL/GenBank/DDBJ databases">
        <authorList>
            <person name="Gupta K D."/>
        </authorList>
    </citation>
    <scope>NUCLEOTIDE SEQUENCE [LARGE SCALE GENOMIC DNA]</scope>
</reference>
<accession>A0A8S0W1N7</accession>
<organism evidence="2 3">
    <name type="scientific">Cyclocybe aegerita</name>
    <name type="common">Black poplar mushroom</name>
    <name type="synonym">Agrocybe aegerita</name>
    <dbReference type="NCBI Taxonomy" id="1973307"/>
    <lineage>
        <taxon>Eukaryota</taxon>
        <taxon>Fungi</taxon>
        <taxon>Dikarya</taxon>
        <taxon>Basidiomycota</taxon>
        <taxon>Agaricomycotina</taxon>
        <taxon>Agaricomycetes</taxon>
        <taxon>Agaricomycetidae</taxon>
        <taxon>Agaricales</taxon>
        <taxon>Agaricineae</taxon>
        <taxon>Bolbitiaceae</taxon>
        <taxon>Cyclocybe</taxon>
    </lineage>
</organism>
<sequence>MDPTSDTESETSESNVLLGTGSEEKAPSLPAKTPLLQSLNPAAKGQTTEYVNLAVKSLSSQDLAGLLDNVDGLNDLQEPADILIDFVRCLPNLLSESTDTLDALATFSSIANLSFIQRLFHYRSIFRLLAYQEKPDSQQSIVVTWVDVFLGYLSLSAPVIASSSRLSTDSSQHATQTIEIRREEDAIRAMAQLPDSWNDIGPILGSMVFSRAARRVATSLMFIVYVLTPQLADDGKWPGSSSSSRELWPAIYSSTTDASAQLYSPSPFGNDEYERIGLAMLLSLFSATAAEIGLHGNETTSELLSLRPARSAALLGLVRFVMNQYDDVFLPLERLDAAQSILVRWGCFIPWSWSIWNDHRIANVETLVSLNATWFYHLDAPVGEWRDLNSVFMSDLRPFLKSDSIGCAAVITRLLQEILAAIDLNNAPQSILLCILAKICLVVIQYLEANLVRHCPDVDKKIVEFSRCLLLIFTSLGSSADCYIAKSLIIEALSLVQKGIFTVAVGNVTGDNKNLFSFKLEKAMKLGAVEVSEPGVSDVDMNNVKSLLEVSTILLMHFKSDNSVLGCILSSFVNSVASILVSRGPESRLVKHLLEPFLITLYAFRRRLDTLPEAKFERTCLEIWALIHGPGYGMMQAGGFAQYLTVCDGFDDPLLCQEAWHYLLDSLSSAIDAQFLDDEEPLVLITCTAICNGLRKLLRSPSAFHLLRSPWTSSMKVSLMDVVGRKSRSHVKAISERLSGAGRVLLREMADLDLVEGPGAAGKAYKDAVRLVYYRDRCFCGVVLVCDVEIRDA</sequence>
<dbReference type="OrthoDB" id="3233180at2759"/>
<comment type="caution">
    <text evidence="2">The sequence shown here is derived from an EMBL/GenBank/DDBJ whole genome shotgun (WGS) entry which is preliminary data.</text>
</comment>